<evidence type="ECO:0008006" key="3">
    <source>
        <dbReference type="Google" id="ProtNLM"/>
    </source>
</evidence>
<comment type="caution">
    <text evidence="1">The sequence shown here is derived from an EMBL/GenBank/DDBJ whole genome shotgun (WGS) entry which is preliminary data.</text>
</comment>
<dbReference type="RefSeq" id="WP_261822190.1">
    <property type="nucleotide sequence ID" value="NZ_BRLJ01000008.1"/>
</dbReference>
<gene>
    <name evidence="1" type="ORF">SOASR032_26190</name>
</gene>
<proteinExistence type="predicted"/>
<dbReference type="Proteomes" id="UP001059610">
    <property type="component" value="Unassembled WGS sequence"/>
</dbReference>
<name>A0ABQ5LKB0_9GAMM</name>
<sequence length="85" mass="9743">MKNLLFIFTFTITNLVIPYAHSKDEVPKEMKDATQLFIAASGYSCKSIDSIIPLRNGDYRVVCNDWKYVYIIKDKGGNYIVTLDD</sequence>
<evidence type="ECO:0000313" key="2">
    <source>
        <dbReference type="Proteomes" id="UP001059610"/>
    </source>
</evidence>
<evidence type="ECO:0000313" key="1">
    <source>
        <dbReference type="EMBL" id="GKX64050.1"/>
    </source>
</evidence>
<protein>
    <recommendedName>
        <fullName evidence="3">PepSY domain-containing protein</fullName>
    </recommendedName>
</protein>
<organism evidence="1 2">
    <name type="scientific">Pragia fontium</name>
    <dbReference type="NCBI Taxonomy" id="82985"/>
    <lineage>
        <taxon>Bacteria</taxon>
        <taxon>Pseudomonadati</taxon>
        <taxon>Pseudomonadota</taxon>
        <taxon>Gammaproteobacteria</taxon>
        <taxon>Enterobacterales</taxon>
        <taxon>Budviciaceae</taxon>
        <taxon>Pragia</taxon>
    </lineage>
</organism>
<dbReference type="EMBL" id="BRLJ01000008">
    <property type="protein sequence ID" value="GKX64050.1"/>
    <property type="molecule type" value="Genomic_DNA"/>
</dbReference>
<keyword evidence="2" id="KW-1185">Reference proteome</keyword>
<accession>A0ABQ5LKB0</accession>
<reference evidence="1" key="1">
    <citation type="submission" date="2022-06" db="EMBL/GenBank/DDBJ databases">
        <title>Draft genome sequences of Pragia fontium str. JCM24417.</title>
        <authorList>
            <person name="Wakabayashi Y."/>
            <person name="Kojima K."/>
        </authorList>
    </citation>
    <scope>NUCLEOTIDE SEQUENCE</scope>
    <source>
        <strain evidence="1">JCM 24417</strain>
    </source>
</reference>